<dbReference type="Proteomes" id="UP000585638">
    <property type="component" value="Unassembled WGS sequence"/>
</dbReference>
<dbReference type="RefSeq" id="WP_184868285.1">
    <property type="nucleotide sequence ID" value="NZ_JACHIR010000001.1"/>
</dbReference>
<comment type="caution">
    <text evidence="1">The sequence shown here is derived from an EMBL/GenBank/DDBJ whole genome shotgun (WGS) entry which is preliminary data.</text>
</comment>
<proteinExistence type="predicted"/>
<organism evidence="1 2">
    <name type="scientific">Kutzneria kofuensis</name>
    <dbReference type="NCBI Taxonomy" id="103725"/>
    <lineage>
        <taxon>Bacteria</taxon>
        <taxon>Bacillati</taxon>
        <taxon>Actinomycetota</taxon>
        <taxon>Actinomycetes</taxon>
        <taxon>Pseudonocardiales</taxon>
        <taxon>Pseudonocardiaceae</taxon>
        <taxon>Kutzneria</taxon>
    </lineage>
</organism>
<reference evidence="1 2" key="1">
    <citation type="submission" date="2020-08" db="EMBL/GenBank/DDBJ databases">
        <title>Sequencing the genomes of 1000 actinobacteria strains.</title>
        <authorList>
            <person name="Klenk H.-P."/>
        </authorList>
    </citation>
    <scope>NUCLEOTIDE SEQUENCE [LARGE SCALE GENOMIC DNA]</scope>
    <source>
        <strain evidence="1 2">DSM 43851</strain>
    </source>
</reference>
<evidence type="ECO:0000313" key="1">
    <source>
        <dbReference type="EMBL" id="MBB5896682.1"/>
    </source>
</evidence>
<accession>A0A7W9KQA8</accession>
<evidence type="ECO:0008006" key="3">
    <source>
        <dbReference type="Google" id="ProtNLM"/>
    </source>
</evidence>
<dbReference type="AlphaFoldDB" id="A0A7W9KQA8"/>
<name>A0A7W9KQA8_9PSEU</name>
<gene>
    <name evidence="1" type="ORF">BJ998_007878</name>
</gene>
<sequence>MPTTWWRCEPRRLDRDLREVGECFSELTWVSHGAGGWVGRLPVWPFERPAPPGLDVLTSGTGLDMELHYGHAYPAAVPSILPRDPEPDFEARTHHRWHVLGDGSLCLLAQPAQWTGRESVVELLLKAAGWRIEYALMTCGAIESMSLNGIVADPHLDELITQVAGRG</sequence>
<keyword evidence="2" id="KW-1185">Reference proteome</keyword>
<evidence type="ECO:0000313" key="2">
    <source>
        <dbReference type="Proteomes" id="UP000585638"/>
    </source>
</evidence>
<protein>
    <recommendedName>
        <fullName evidence="3">UBC core domain-containing protein</fullName>
    </recommendedName>
</protein>
<dbReference type="EMBL" id="JACHIR010000001">
    <property type="protein sequence ID" value="MBB5896682.1"/>
    <property type="molecule type" value="Genomic_DNA"/>
</dbReference>